<keyword evidence="1 2" id="KW-0175">Coiled coil</keyword>
<feature type="compositionally biased region" description="Polar residues" evidence="3">
    <location>
        <begin position="35"/>
        <end position="55"/>
    </location>
</feature>
<feature type="compositionally biased region" description="Polar residues" evidence="3">
    <location>
        <begin position="349"/>
        <end position="376"/>
    </location>
</feature>
<dbReference type="PANTHER" id="PTHR14430">
    <property type="entry name" value="RABIN3-RELATED"/>
    <property type="match status" value="1"/>
</dbReference>
<evidence type="ECO:0000313" key="6">
    <source>
        <dbReference type="Proteomes" id="UP000799302"/>
    </source>
</evidence>
<feature type="region of interest" description="Disordered" evidence="3">
    <location>
        <begin position="546"/>
        <end position="615"/>
    </location>
</feature>
<evidence type="ECO:0000256" key="3">
    <source>
        <dbReference type="SAM" id="MobiDB-lite"/>
    </source>
</evidence>
<dbReference type="GO" id="GO:0005085">
    <property type="term" value="F:guanyl-nucleotide exchange factor activity"/>
    <property type="evidence" value="ECO:0007669"/>
    <property type="project" value="InterPro"/>
</dbReference>
<evidence type="ECO:0000256" key="1">
    <source>
        <dbReference type="ARBA" id="ARBA00023054"/>
    </source>
</evidence>
<feature type="compositionally biased region" description="Basic and acidic residues" evidence="3">
    <location>
        <begin position="589"/>
        <end position="599"/>
    </location>
</feature>
<feature type="domain" description="GDP/GTP exchange factor Sec2 N-terminal" evidence="4">
    <location>
        <begin position="141"/>
        <end position="243"/>
    </location>
</feature>
<feature type="compositionally biased region" description="Basic and acidic residues" evidence="3">
    <location>
        <begin position="242"/>
        <end position="251"/>
    </location>
</feature>
<feature type="region of interest" description="Disordered" evidence="3">
    <location>
        <begin position="344"/>
        <end position="377"/>
    </location>
</feature>
<dbReference type="GO" id="GO:0070319">
    <property type="term" value="C:Golgi to plasma membrane transport vesicle"/>
    <property type="evidence" value="ECO:0007669"/>
    <property type="project" value="TreeGrafter"/>
</dbReference>
<name>A0A6A6UTR5_9PEZI</name>
<feature type="compositionally biased region" description="Polar residues" evidence="3">
    <location>
        <begin position="571"/>
        <end position="584"/>
    </location>
</feature>
<dbReference type="Gene3D" id="6.10.140.910">
    <property type="match status" value="1"/>
</dbReference>
<feature type="coiled-coil region" evidence="2">
    <location>
        <begin position="74"/>
        <end position="108"/>
    </location>
</feature>
<organism evidence="5 6">
    <name type="scientific">Microthyrium microscopicum</name>
    <dbReference type="NCBI Taxonomy" id="703497"/>
    <lineage>
        <taxon>Eukaryota</taxon>
        <taxon>Fungi</taxon>
        <taxon>Dikarya</taxon>
        <taxon>Ascomycota</taxon>
        <taxon>Pezizomycotina</taxon>
        <taxon>Dothideomycetes</taxon>
        <taxon>Dothideomycetes incertae sedis</taxon>
        <taxon>Microthyriales</taxon>
        <taxon>Microthyriaceae</taxon>
        <taxon>Microthyrium</taxon>
    </lineage>
</organism>
<dbReference type="Pfam" id="PF06428">
    <property type="entry name" value="Sec2p"/>
    <property type="match status" value="1"/>
</dbReference>
<sequence>MATVVAKPAPPPLPPRDDTFPPEPDMLNLNPDPRTPSSASTVSRNDSVVDSTNGDVNEELSKLSDKLVDAINHQASLDDTLQQTKLELERARKRIEELEANEKDHAAKLQCGLLVTKTDIQRREAKIMSDLNLENMQQQNKITADFEQKHTTLQRETEATLSSERELRLKAEQEKKDMEMELETLTSALFTEANTMVADARRAKEVSDKKIEHLKIQLQDSEVLLQSHQDQLQDLKSVLEKMTSEHGDGESVTRSSTNPPSSPAVANDRVAKMFESAHFTGNEGAEETLPDHPLHFSHLIQPVLRTDVNSYEEFSTLIKQARAASPPPSRVVSGNYSSLNGLNNSAGSTASNQNQTSAISGLPNTIGNSSPRTSVGPQLPVLRETKVFKRALTEDIEPTLRLDIAPGVSWMVRRPILTAMIDGSLVVEPMPPPPVKFRGPINQCSLCGENRAGELHARKHRFRISEDRETRRFPLCDLCLGRLRSCGDLLSFLRMVSGGHWRADSEEEIKSAWEEYVKLRERMFWHRMSGGVIPVSRITQDNYVTSPRHSVSTVHGGARKESSGEDPFVPTETNGTASESNGTDSADDNSSRQRPERLSSGEIEQSIPGGFASSQ</sequence>
<feature type="region of interest" description="Disordered" evidence="3">
    <location>
        <begin position="1"/>
        <end position="56"/>
    </location>
</feature>
<evidence type="ECO:0000256" key="2">
    <source>
        <dbReference type="SAM" id="Coils"/>
    </source>
</evidence>
<keyword evidence="6" id="KW-1185">Reference proteome</keyword>
<dbReference type="EMBL" id="MU004230">
    <property type="protein sequence ID" value="KAF2674837.1"/>
    <property type="molecule type" value="Genomic_DNA"/>
</dbReference>
<dbReference type="AlphaFoldDB" id="A0A6A6UTR5"/>
<protein>
    <recommendedName>
        <fullName evidence="4">GDP/GTP exchange factor Sec2 N-terminal domain-containing protein</fullName>
    </recommendedName>
</protein>
<accession>A0A6A6UTR5</accession>
<dbReference type="OrthoDB" id="1748564at2759"/>
<gene>
    <name evidence="5" type="ORF">BT63DRAFT_21847</name>
</gene>
<feature type="region of interest" description="Disordered" evidence="3">
    <location>
        <begin position="242"/>
        <end position="265"/>
    </location>
</feature>
<dbReference type="SUPFAM" id="SSF144284">
    <property type="entry name" value="Sec2 N-terminal region"/>
    <property type="match status" value="1"/>
</dbReference>
<dbReference type="InterPro" id="IPR009449">
    <property type="entry name" value="Sec2_N"/>
</dbReference>
<proteinExistence type="predicted"/>
<dbReference type="CDD" id="cd21044">
    <property type="entry name" value="Rab11BD_RAB3IP_like"/>
    <property type="match status" value="1"/>
</dbReference>
<dbReference type="GO" id="GO:0051286">
    <property type="term" value="C:cell tip"/>
    <property type="evidence" value="ECO:0007669"/>
    <property type="project" value="TreeGrafter"/>
</dbReference>
<dbReference type="Pfam" id="PF25555">
    <property type="entry name" value="RAB3A-like_C"/>
    <property type="match status" value="1"/>
</dbReference>
<dbReference type="Proteomes" id="UP000799302">
    <property type="component" value="Unassembled WGS sequence"/>
</dbReference>
<evidence type="ECO:0000313" key="5">
    <source>
        <dbReference type="EMBL" id="KAF2674837.1"/>
    </source>
</evidence>
<evidence type="ECO:0000259" key="4">
    <source>
        <dbReference type="Pfam" id="PF06428"/>
    </source>
</evidence>
<dbReference type="InterPro" id="IPR040351">
    <property type="entry name" value="RAB3IL/RAB3IP/Sec2"/>
</dbReference>
<reference evidence="5" key="1">
    <citation type="journal article" date="2020" name="Stud. Mycol.">
        <title>101 Dothideomycetes genomes: a test case for predicting lifestyles and emergence of pathogens.</title>
        <authorList>
            <person name="Haridas S."/>
            <person name="Albert R."/>
            <person name="Binder M."/>
            <person name="Bloem J."/>
            <person name="Labutti K."/>
            <person name="Salamov A."/>
            <person name="Andreopoulos B."/>
            <person name="Baker S."/>
            <person name="Barry K."/>
            <person name="Bills G."/>
            <person name="Bluhm B."/>
            <person name="Cannon C."/>
            <person name="Castanera R."/>
            <person name="Culley D."/>
            <person name="Daum C."/>
            <person name="Ezra D."/>
            <person name="Gonzalez J."/>
            <person name="Henrissat B."/>
            <person name="Kuo A."/>
            <person name="Liang C."/>
            <person name="Lipzen A."/>
            <person name="Lutzoni F."/>
            <person name="Magnuson J."/>
            <person name="Mondo S."/>
            <person name="Nolan M."/>
            <person name="Ohm R."/>
            <person name="Pangilinan J."/>
            <person name="Park H.-J."/>
            <person name="Ramirez L."/>
            <person name="Alfaro M."/>
            <person name="Sun H."/>
            <person name="Tritt A."/>
            <person name="Yoshinaga Y."/>
            <person name="Zwiers L.-H."/>
            <person name="Turgeon B."/>
            <person name="Goodwin S."/>
            <person name="Spatafora J."/>
            <person name="Crous P."/>
            <person name="Grigoriev I."/>
        </authorList>
    </citation>
    <scope>NUCLEOTIDE SEQUENCE</scope>
    <source>
        <strain evidence="5">CBS 115976</strain>
    </source>
</reference>
<dbReference type="PANTHER" id="PTHR14430:SF0">
    <property type="entry name" value="SEC2P DOMAIN-CONTAINING PROTEIN"/>
    <property type="match status" value="1"/>
</dbReference>
<dbReference type="GO" id="GO:0006887">
    <property type="term" value="P:exocytosis"/>
    <property type="evidence" value="ECO:0007669"/>
    <property type="project" value="TreeGrafter"/>
</dbReference>